<organism evidence="17 18">
    <name type="scientific">Candidatus Olsenella excrementavium</name>
    <dbReference type="NCBI Taxonomy" id="2838709"/>
    <lineage>
        <taxon>Bacteria</taxon>
        <taxon>Bacillati</taxon>
        <taxon>Actinomycetota</taxon>
        <taxon>Coriobacteriia</taxon>
        <taxon>Coriobacteriales</taxon>
        <taxon>Atopobiaceae</taxon>
        <taxon>Olsenella</taxon>
    </lineage>
</organism>
<comment type="subcellular location">
    <subcellularLocation>
        <location evidence="3 16">Cytoplasm</location>
    </subcellularLocation>
</comment>
<evidence type="ECO:0000256" key="10">
    <source>
        <dbReference type="ARBA" id="ARBA00022777"/>
    </source>
</evidence>
<dbReference type="GO" id="GO:0005737">
    <property type="term" value="C:cytoplasm"/>
    <property type="evidence" value="ECO:0007669"/>
    <property type="project" value="UniProtKB-SubCell"/>
</dbReference>
<evidence type="ECO:0000256" key="8">
    <source>
        <dbReference type="ARBA" id="ARBA00022679"/>
    </source>
</evidence>
<keyword evidence="9 16" id="KW-0547">Nucleotide-binding</keyword>
<reference evidence="17" key="1">
    <citation type="journal article" date="2021" name="PeerJ">
        <title>Extensive microbial diversity within the chicken gut microbiome revealed by metagenomics and culture.</title>
        <authorList>
            <person name="Gilroy R."/>
            <person name="Ravi A."/>
            <person name="Getino M."/>
            <person name="Pursley I."/>
            <person name="Horton D.L."/>
            <person name="Alikhan N.F."/>
            <person name="Baker D."/>
            <person name="Gharbi K."/>
            <person name="Hall N."/>
            <person name="Watson M."/>
            <person name="Adriaenssens E.M."/>
            <person name="Foster-Nyarko E."/>
            <person name="Jarju S."/>
            <person name="Secka A."/>
            <person name="Antonio M."/>
            <person name="Oren A."/>
            <person name="Chaudhuri R.R."/>
            <person name="La Ragione R."/>
            <person name="Hildebrand F."/>
            <person name="Pallen M.J."/>
        </authorList>
    </citation>
    <scope>NUCLEOTIDE SEQUENCE</scope>
    <source>
        <strain evidence="17">ChiHjej10B9-743</strain>
    </source>
</reference>
<comment type="catalytic activity">
    <reaction evidence="1 16">
        <text>(R)-pantothenate + ATP = (R)-4'-phosphopantothenate + ADP + H(+)</text>
        <dbReference type="Rhea" id="RHEA:16373"/>
        <dbReference type="ChEBI" id="CHEBI:10986"/>
        <dbReference type="ChEBI" id="CHEBI:15378"/>
        <dbReference type="ChEBI" id="CHEBI:29032"/>
        <dbReference type="ChEBI" id="CHEBI:30616"/>
        <dbReference type="ChEBI" id="CHEBI:456216"/>
        <dbReference type="EC" id="2.7.1.33"/>
    </reaction>
</comment>
<evidence type="ECO:0000256" key="11">
    <source>
        <dbReference type="ARBA" id="ARBA00022840"/>
    </source>
</evidence>
<feature type="binding site" evidence="16">
    <location>
        <position position="134"/>
    </location>
    <ligand>
        <name>K(+)</name>
        <dbReference type="ChEBI" id="CHEBI:29103"/>
    </ligand>
</feature>
<evidence type="ECO:0000313" key="17">
    <source>
        <dbReference type="EMBL" id="HIY79464.1"/>
    </source>
</evidence>
<evidence type="ECO:0000313" key="18">
    <source>
        <dbReference type="Proteomes" id="UP000824133"/>
    </source>
</evidence>
<evidence type="ECO:0000256" key="14">
    <source>
        <dbReference type="ARBA" id="ARBA00038036"/>
    </source>
</evidence>
<keyword evidence="7 16" id="KW-0963">Cytoplasm</keyword>
<feature type="binding site" evidence="16">
    <location>
        <position position="189"/>
    </location>
    <ligand>
        <name>substrate</name>
    </ligand>
</feature>
<comment type="caution">
    <text evidence="17">The sequence shown here is derived from an EMBL/GenBank/DDBJ whole genome shotgun (WGS) entry which is preliminary data.</text>
</comment>
<dbReference type="SUPFAM" id="SSF53067">
    <property type="entry name" value="Actin-like ATPase domain"/>
    <property type="match status" value="2"/>
</dbReference>
<accession>A0A9D1ZAW4</accession>
<comment type="similarity">
    <text evidence="14 16">Belongs to the type III pantothenate kinase family.</text>
</comment>
<gene>
    <name evidence="16" type="primary">coaX</name>
    <name evidence="17" type="ORF">IAA42_03410</name>
</gene>
<evidence type="ECO:0000256" key="1">
    <source>
        <dbReference type="ARBA" id="ARBA00001206"/>
    </source>
</evidence>
<dbReference type="GO" id="GO:0046872">
    <property type="term" value="F:metal ion binding"/>
    <property type="evidence" value="ECO:0007669"/>
    <property type="project" value="UniProtKB-KW"/>
</dbReference>
<evidence type="ECO:0000256" key="3">
    <source>
        <dbReference type="ARBA" id="ARBA00004496"/>
    </source>
</evidence>
<proteinExistence type="inferred from homology"/>
<dbReference type="PANTHER" id="PTHR34265:SF1">
    <property type="entry name" value="TYPE III PANTOTHENATE KINASE"/>
    <property type="match status" value="1"/>
</dbReference>
<evidence type="ECO:0000256" key="15">
    <source>
        <dbReference type="ARBA" id="ARBA00040883"/>
    </source>
</evidence>
<feature type="binding site" evidence="16">
    <location>
        <begin position="13"/>
        <end position="20"/>
    </location>
    <ligand>
        <name>ATP</name>
        <dbReference type="ChEBI" id="CHEBI:30616"/>
    </ligand>
</feature>
<feature type="binding site" evidence="16">
    <location>
        <position position="137"/>
    </location>
    <ligand>
        <name>ATP</name>
        <dbReference type="ChEBI" id="CHEBI:30616"/>
    </ligand>
</feature>
<sequence>MGSVAEKNVLAVDVGNTVTRLGLFDDKSLAGDWKLTTPAYLTADEAWLRLVDILRTMGVQALGGAILGCVVPTLSDVWREALARACDTRPLVVGPGLRTGVRMRYDDPSEIGADRVADVVAARESYGAPVVVVDLGTTTNFEVVDEAGAFAGGIIAPGIALGARSLSEAAARLPQIELRAPASVVGRSTRAAMESGVVLGEVARIDGLLDAIAAEMDIDAPVILTGEGAQALRPLLRHETQVDESLTLRGLWSLWKANQRG</sequence>
<dbReference type="PANTHER" id="PTHR34265">
    <property type="entry name" value="TYPE III PANTOTHENATE KINASE"/>
    <property type="match status" value="1"/>
</dbReference>
<keyword evidence="12 16" id="KW-0630">Potassium</keyword>
<dbReference type="InterPro" id="IPR043129">
    <property type="entry name" value="ATPase_NBD"/>
</dbReference>
<dbReference type="HAMAP" id="MF_01274">
    <property type="entry name" value="Pantothen_kinase_3"/>
    <property type="match status" value="1"/>
</dbReference>
<comment type="subunit">
    <text evidence="5 16">Homodimer.</text>
</comment>
<evidence type="ECO:0000256" key="5">
    <source>
        <dbReference type="ARBA" id="ARBA00011738"/>
    </source>
</evidence>
<dbReference type="Proteomes" id="UP000824133">
    <property type="component" value="Unassembled WGS sequence"/>
</dbReference>
<dbReference type="CDD" id="cd24015">
    <property type="entry name" value="ASKHA_NBD_PanK-III"/>
    <property type="match status" value="1"/>
</dbReference>
<dbReference type="NCBIfam" id="TIGR00671">
    <property type="entry name" value="baf"/>
    <property type="match status" value="1"/>
</dbReference>
<dbReference type="EC" id="2.7.1.33" evidence="6 16"/>
<dbReference type="AlphaFoldDB" id="A0A9D1ZAW4"/>
<comment type="cofactor">
    <cofactor evidence="16">
        <name>NH4(+)</name>
        <dbReference type="ChEBI" id="CHEBI:28938"/>
    </cofactor>
    <cofactor evidence="16">
        <name>K(+)</name>
        <dbReference type="ChEBI" id="CHEBI:29103"/>
    </cofactor>
    <text evidence="16">A monovalent cation. Ammonium or potassium.</text>
</comment>
<dbReference type="GO" id="GO:0004594">
    <property type="term" value="F:pantothenate kinase activity"/>
    <property type="evidence" value="ECO:0007669"/>
    <property type="project" value="UniProtKB-UniRule"/>
</dbReference>
<evidence type="ECO:0000256" key="4">
    <source>
        <dbReference type="ARBA" id="ARBA00005225"/>
    </source>
</evidence>
<comment type="cofactor">
    <cofactor evidence="2">
        <name>K(+)</name>
        <dbReference type="ChEBI" id="CHEBI:29103"/>
    </cofactor>
</comment>
<evidence type="ECO:0000256" key="7">
    <source>
        <dbReference type="ARBA" id="ARBA00022490"/>
    </source>
</evidence>
<reference evidence="17" key="2">
    <citation type="submission" date="2021-04" db="EMBL/GenBank/DDBJ databases">
        <authorList>
            <person name="Gilroy R."/>
        </authorList>
    </citation>
    <scope>NUCLEOTIDE SEQUENCE</scope>
    <source>
        <strain evidence="17">ChiHjej10B9-743</strain>
    </source>
</reference>
<keyword evidence="10 16" id="KW-0418">Kinase</keyword>
<dbReference type="GO" id="GO:0005524">
    <property type="term" value="F:ATP binding"/>
    <property type="evidence" value="ECO:0007669"/>
    <property type="project" value="UniProtKB-UniRule"/>
</dbReference>
<dbReference type="GO" id="GO:0015937">
    <property type="term" value="P:coenzyme A biosynthetic process"/>
    <property type="evidence" value="ECO:0007669"/>
    <property type="project" value="UniProtKB-UniRule"/>
</dbReference>
<keyword evidence="8 16" id="KW-0808">Transferase</keyword>
<keyword evidence="13 16" id="KW-0173">Coenzyme A biosynthesis</keyword>
<keyword evidence="16" id="KW-0479">Metal-binding</keyword>
<evidence type="ECO:0000256" key="2">
    <source>
        <dbReference type="ARBA" id="ARBA00001958"/>
    </source>
</evidence>
<protein>
    <recommendedName>
        <fullName evidence="15 16">Type III pantothenate kinase</fullName>
        <ecNumber evidence="6 16">2.7.1.33</ecNumber>
    </recommendedName>
    <alternativeName>
        <fullName evidence="16">PanK-III</fullName>
    </alternativeName>
    <alternativeName>
        <fullName evidence="16">Pantothenic acid kinase</fullName>
    </alternativeName>
</protein>
<evidence type="ECO:0000256" key="16">
    <source>
        <dbReference type="HAMAP-Rule" id="MF_01274"/>
    </source>
</evidence>
<feature type="binding site" evidence="16">
    <location>
        <begin position="112"/>
        <end position="115"/>
    </location>
    <ligand>
        <name>substrate</name>
    </ligand>
</feature>
<evidence type="ECO:0000256" key="12">
    <source>
        <dbReference type="ARBA" id="ARBA00022958"/>
    </source>
</evidence>
<feature type="active site" description="Proton acceptor" evidence="16">
    <location>
        <position position="114"/>
    </location>
</feature>
<evidence type="ECO:0000256" key="13">
    <source>
        <dbReference type="ARBA" id="ARBA00022993"/>
    </source>
</evidence>
<dbReference type="InterPro" id="IPR004619">
    <property type="entry name" value="Type_III_PanK"/>
</dbReference>
<keyword evidence="11 16" id="KW-0067">ATP-binding</keyword>
<name>A0A9D1ZAW4_9ACTN</name>
<dbReference type="EMBL" id="DXCP01000026">
    <property type="protein sequence ID" value="HIY79464.1"/>
    <property type="molecule type" value="Genomic_DNA"/>
</dbReference>
<evidence type="ECO:0000256" key="9">
    <source>
        <dbReference type="ARBA" id="ARBA00022741"/>
    </source>
</evidence>
<comment type="function">
    <text evidence="16">Catalyzes the phosphorylation of pantothenate (Pan), the first step in CoA biosynthesis.</text>
</comment>
<dbReference type="Gene3D" id="3.30.420.40">
    <property type="match status" value="2"/>
</dbReference>
<comment type="pathway">
    <text evidence="4 16">Cofactor biosynthesis; coenzyme A biosynthesis; CoA from (R)-pantothenate: step 1/5.</text>
</comment>
<feature type="binding site" evidence="16">
    <location>
        <position position="105"/>
    </location>
    <ligand>
        <name>substrate</name>
    </ligand>
</feature>
<evidence type="ECO:0000256" key="6">
    <source>
        <dbReference type="ARBA" id="ARBA00012102"/>
    </source>
</evidence>
<dbReference type="Pfam" id="PF03309">
    <property type="entry name" value="Pan_kinase"/>
    <property type="match status" value="1"/>
</dbReference>